<sequence>MQRTDLPDMFFGAKRAIFQNACELLKDMTAAENVLWERLNKSQLGVRFKAQHPIDIFIVDFYCHKYKLVVEVDGEIHLSQKEYDEGRTAELERFGITVIRFTNEEVLNDIDKVVEEIKEYLSK</sequence>
<accession>E4T229</accession>
<feature type="domain" description="DUF559" evidence="1">
    <location>
        <begin position="18"/>
        <end position="121"/>
    </location>
</feature>
<dbReference type="STRING" id="694427.Palpr_0617"/>
<dbReference type="RefSeq" id="WP_013444142.1">
    <property type="nucleotide sequence ID" value="NC_014734.1"/>
</dbReference>
<dbReference type="Gene3D" id="3.40.960.10">
    <property type="entry name" value="VSR Endonuclease"/>
    <property type="match status" value="1"/>
</dbReference>
<dbReference type="AlphaFoldDB" id="E4T229"/>
<dbReference type="HOGENOM" id="CLU_107928_1_1_10"/>
<dbReference type="CDD" id="cd01038">
    <property type="entry name" value="Endonuclease_DUF559"/>
    <property type="match status" value="1"/>
</dbReference>
<reference evidence="2 3" key="2">
    <citation type="journal article" date="2011" name="Stand. Genomic Sci.">
        <title>Complete genome sequence of Paludibacter propionicigenes type strain (WB4).</title>
        <authorList>
            <person name="Gronow S."/>
            <person name="Munk C."/>
            <person name="Lapidus A."/>
            <person name="Nolan M."/>
            <person name="Lucas S."/>
            <person name="Hammon N."/>
            <person name="Deshpande S."/>
            <person name="Cheng J.F."/>
            <person name="Tapia R."/>
            <person name="Han C."/>
            <person name="Goodwin L."/>
            <person name="Pitluck S."/>
            <person name="Liolios K."/>
            <person name="Ivanova N."/>
            <person name="Mavromatis K."/>
            <person name="Mikhailova N."/>
            <person name="Pati A."/>
            <person name="Chen A."/>
            <person name="Palaniappan K."/>
            <person name="Land M."/>
            <person name="Hauser L."/>
            <person name="Chang Y.J."/>
            <person name="Jeffries C.D."/>
            <person name="Brambilla E."/>
            <person name="Rohde M."/>
            <person name="Goker M."/>
            <person name="Detter J.C."/>
            <person name="Woyke T."/>
            <person name="Bristow J."/>
            <person name="Eisen J.A."/>
            <person name="Markowitz V."/>
            <person name="Hugenholtz P."/>
            <person name="Kyrpides N.C."/>
            <person name="Klenk H.P."/>
        </authorList>
    </citation>
    <scope>NUCLEOTIDE SEQUENCE [LARGE SCALE GENOMIC DNA]</scope>
    <source>
        <strain evidence="3">DSM 17365 / JCM 13257 / WB4</strain>
    </source>
</reference>
<evidence type="ECO:0000313" key="3">
    <source>
        <dbReference type="Proteomes" id="UP000008718"/>
    </source>
</evidence>
<dbReference type="PANTHER" id="PTHR38590:SF1">
    <property type="entry name" value="BLL0828 PROTEIN"/>
    <property type="match status" value="1"/>
</dbReference>
<evidence type="ECO:0000313" key="2">
    <source>
        <dbReference type="EMBL" id="ADQ78773.1"/>
    </source>
</evidence>
<dbReference type="InterPro" id="IPR007569">
    <property type="entry name" value="DUF559"/>
</dbReference>
<dbReference type="OrthoDB" id="9798754at2"/>
<dbReference type="InterPro" id="IPR047216">
    <property type="entry name" value="Endonuclease_DUF559_bact"/>
</dbReference>
<dbReference type="eggNOG" id="COG2852">
    <property type="taxonomic scope" value="Bacteria"/>
</dbReference>
<organism evidence="2 3">
    <name type="scientific">Paludibacter propionicigenes (strain DSM 17365 / JCM 13257 / WB4)</name>
    <dbReference type="NCBI Taxonomy" id="694427"/>
    <lineage>
        <taxon>Bacteria</taxon>
        <taxon>Pseudomonadati</taxon>
        <taxon>Bacteroidota</taxon>
        <taxon>Bacteroidia</taxon>
        <taxon>Bacteroidales</taxon>
        <taxon>Paludibacteraceae</taxon>
        <taxon>Paludibacter</taxon>
    </lineage>
</organism>
<dbReference type="PANTHER" id="PTHR38590">
    <property type="entry name" value="BLL0828 PROTEIN"/>
    <property type="match status" value="1"/>
</dbReference>
<gene>
    <name evidence="2" type="ordered locus">Palpr_0617</name>
</gene>
<dbReference type="InterPro" id="IPR011335">
    <property type="entry name" value="Restrct_endonuc-II-like"/>
</dbReference>
<dbReference type="KEGG" id="ppn:Palpr_0617"/>
<dbReference type="Pfam" id="PF04480">
    <property type="entry name" value="DUF559"/>
    <property type="match status" value="1"/>
</dbReference>
<evidence type="ECO:0000259" key="1">
    <source>
        <dbReference type="Pfam" id="PF04480"/>
    </source>
</evidence>
<protein>
    <recommendedName>
        <fullName evidence="1">DUF559 domain-containing protein</fullName>
    </recommendedName>
</protein>
<dbReference type="Proteomes" id="UP000008718">
    <property type="component" value="Chromosome"/>
</dbReference>
<dbReference type="EMBL" id="CP002345">
    <property type="protein sequence ID" value="ADQ78773.1"/>
    <property type="molecule type" value="Genomic_DNA"/>
</dbReference>
<name>E4T229_PALPW</name>
<proteinExistence type="predicted"/>
<keyword evidence="3" id="KW-1185">Reference proteome</keyword>
<dbReference type="SUPFAM" id="SSF52980">
    <property type="entry name" value="Restriction endonuclease-like"/>
    <property type="match status" value="1"/>
</dbReference>
<reference key="1">
    <citation type="submission" date="2010-11" db="EMBL/GenBank/DDBJ databases">
        <title>The complete genome of Paludibacter propionicigenes DSM 17365.</title>
        <authorList>
            <consortium name="US DOE Joint Genome Institute (JGI-PGF)"/>
            <person name="Lucas S."/>
            <person name="Copeland A."/>
            <person name="Lapidus A."/>
            <person name="Bruce D."/>
            <person name="Goodwin L."/>
            <person name="Pitluck S."/>
            <person name="Kyrpides N."/>
            <person name="Mavromatis K."/>
            <person name="Ivanova N."/>
            <person name="Munk A.C."/>
            <person name="Brettin T."/>
            <person name="Detter J.C."/>
            <person name="Han C."/>
            <person name="Tapia R."/>
            <person name="Land M."/>
            <person name="Hauser L."/>
            <person name="Markowitz V."/>
            <person name="Cheng J.-F."/>
            <person name="Hugenholtz P."/>
            <person name="Woyke T."/>
            <person name="Wu D."/>
            <person name="Gronow S."/>
            <person name="Wellnitz S."/>
            <person name="Brambilla E."/>
            <person name="Klenk H.-P."/>
            <person name="Eisen J.A."/>
        </authorList>
    </citation>
    <scope>NUCLEOTIDE SEQUENCE</scope>
    <source>
        <strain>WB4</strain>
    </source>
</reference>